<dbReference type="Gene3D" id="1.20.1280.170">
    <property type="entry name" value="Exocyst complex component Exo70"/>
    <property type="match status" value="1"/>
</dbReference>
<dbReference type="InterPro" id="IPR046364">
    <property type="entry name" value="Exo70_C"/>
</dbReference>
<comment type="similarity">
    <text evidence="1 3">Belongs to the EXO70 family.</text>
</comment>
<dbReference type="AlphaFoldDB" id="A0A7I8IH69"/>
<dbReference type="GO" id="GO:0015031">
    <property type="term" value="P:protein transport"/>
    <property type="evidence" value="ECO:0007669"/>
    <property type="project" value="UniProtKB-KW"/>
</dbReference>
<keyword evidence="3" id="KW-0653">Protein transport</keyword>
<evidence type="ECO:0000256" key="2">
    <source>
        <dbReference type="ARBA" id="ARBA00022448"/>
    </source>
</evidence>
<dbReference type="PANTHER" id="PTHR12542:SF17">
    <property type="entry name" value="EXOCYST SUBUNIT EXO70 FAMILY PROTEIN"/>
    <property type="match status" value="1"/>
</dbReference>
<dbReference type="GO" id="GO:0000145">
    <property type="term" value="C:exocyst"/>
    <property type="evidence" value="ECO:0007669"/>
    <property type="project" value="InterPro"/>
</dbReference>
<reference evidence="6 7" key="1">
    <citation type="submission" date="2019-12" db="EMBL/GenBank/DDBJ databases">
        <authorList>
            <person name="Scholz U."/>
            <person name="Mascher M."/>
            <person name="Fiebig A."/>
        </authorList>
    </citation>
    <scope>NUCLEOTIDE SEQUENCE</scope>
</reference>
<dbReference type="Pfam" id="PF03081">
    <property type="entry name" value="Exo70_C"/>
    <property type="match status" value="1"/>
</dbReference>
<dbReference type="SUPFAM" id="SSF74788">
    <property type="entry name" value="Cullin repeat-like"/>
    <property type="match status" value="1"/>
</dbReference>
<evidence type="ECO:0000259" key="5">
    <source>
        <dbReference type="Pfam" id="PF03081"/>
    </source>
</evidence>
<evidence type="ECO:0000313" key="6">
    <source>
        <dbReference type="EMBL" id="CAA2617149.1"/>
    </source>
</evidence>
<name>A0A7I8IH69_SPIIN</name>
<feature type="region of interest" description="Disordered" evidence="4">
    <location>
        <begin position="1"/>
        <end position="33"/>
    </location>
</feature>
<evidence type="ECO:0000256" key="3">
    <source>
        <dbReference type="RuleBase" id="RU365026"/>
    </source>
</evidence>
<feature type="domain" description="Exocyst complex subunit Exo70 C-terminal" evidence="5">
    <location>
        <begin position="230"/>
        <end position="596"/>
    </location>
</feature>
<accession>A0A7I8IH69</accession>
<keyword evidence="3" id="KW-0268">Exocytosis</keyword>
<proteinExistence type="inferred from homology"/>
<keyword evidence="7" id="KW-1185">Reference proteome</keyword>
<feature type="compositionally biased region" description="Low complexity" evidence="4">
    <location>
        <begin position="136"/>
        <end position="148"/>
    </location>
</feature>
<dbReference type="InterPro" id="IPR004140">
    <property type="entry name" value="Exo70"/>
</dbReference>
<dbReference type="InterPro" id="IPR016159">
    <property type="entry name" value="Cullin_repeat-like_dom_sf"/>
</dbReference>
<dbReference type="GO" id="GO:0005546">
    <property type="term" value="F:phosphatidylinositol-4,5-bisphosphate binding"/>
    <property type="evidence" value="ECO:0007669"/>
    <property type="project" value="InterPro"/>
</dbReference>
<evidence type="ECO:0000313" key="7">
    <source>
        <dbReference type="Proteomes" id="UP001189122"/>
    </source>
</evidence>
<feature type="compositionally biased region" description="Basic residues" evidence="4">
    <location>
        <begin position="613"/>
        <end position="626"/>
    </location>
</feature>
<feature type="region of interest" description="Disordered" evidence="4">
    <location>
        <begin position="136"/>
        <end position="163"/>
    </location>
</feature>
<organism evidence="6">
    <name type="scientific">Spirodela intermedia</name>
    <name type="common">Intermediate duckweed</name>
    <dbReference type="NCBI Taxonomy" id="51605"/>
    <lineage>
        <taxon>Eukaryota</taxon>
        <taxon>Viridiplantae</taxon>
        <taxon>Streptophyta</taxon>
        <taxon>Embryophyta</taxon>
        <taxon>Tracheophyta</taxon>
        <taxon>Spermatophyta</taxon>
        <taxon>Magnoliopsida</taxon>
        <taxon>Liliopsida</taxon>
        <taxon>Araceae</taxon>
        <taxon>Lemnoideae</taxon>
        <taxon>Spirodela</taxon>
    </lineage>
</organism>
<dbReference type="EMBL" id="LR743590">
    <property type="protein sequence ID" value="CAA2617149.1"/>
    <property type="molecule type" value="Genomic_DNA"/>
</dbReference>
<sequence>MAREGSKHGKGGRSVHSSTTSSPSTSAPSSPVHTFCGAMMEENMLDAEDIFTLWDPERSSSAKMRPLFCGSRTEARRFLRAVDSLQRAMKFFAEDSSRSGTAAIIRCQNLMQAAMRRLRREFHQILSAKRDTLDSESVSHNSSYSSLSDLEDEDVSSPTESVGDLQRASDLRLIADSMISSGYGKECVDIYRLVRRSVVEEGLYKLGFDKSTPSQVQRLGWDLLENRIWNWVAASKVAVRVLFSGERVLCAQIFSSSSVRETVFAEIAAEAATMFFGFPELVVSKAKFSPEKIFRLLDIYETILDLLPDIESLFSYQSTSAVRSQVVASLLKVGEVVRFLFDELESSIQKEHSKEVISGGGLHPLARYVANYISLLADYSSTLEDVFAEHPVEMSAESLLEAGTFMSAPPSPSSRGGEGPLSTVSLRIGWLIFVLLCKLDTKAERYGEPALGYLFLANNLHYIVNKVRRCKLSDLLGDDWMATHAARARRFAANYERLAWNDVLGVIPADLAAISEMDADAAALQMRRFNDSFDAACRRQASWVVTDRRMAEELKLSIAGKVISAYRPFYVRCRGEGSSGGAVRFAPEDLANYISDLFCADAGSSVSSGPGRLRMHRRDGPRKLYS</sequence>
<gene>
    <name evidence="6" type="ORF">SI7747_03003318</name>
</gene>
<dbReference type="PANTHER" id="PTHR12542">
    <property type="entry name" value="EXOCYST COMPLEX PROTEIN EXO70"/>
    <property type="match status" value="1"/>
</dbReference>
<protein>
    <recommendedName>
        <fullName evidence="3">Exocyst subunit Exo70 family protein</fullName>
    </recommendedName>
</protein>
<evidence type="ECO:0000256" key="4">
    <source>
        <dbReference type="SAM" id="MobiDB-lite"/>
    </source>
</evidence>
<dbReference type="Pfam" id="PF20669">
    <property type="entry name" value="Exo70_N"/>
    <property type="match status" value="1"/>
</dbReference>
<feature type="region of interest" description="Disordered" evidence="4">
    <location>
        <begin position="605"/>
        <end position="626"/>
    </location>
</feature>
<feature type="compositionally biased region" description="Low complexity" evidence="4">
    <location>
        <begin position="17"/>
        <end position="31"/>
    </location>
</feature>
<comment type="function">
    <text evidence="3">Component of the exocyst complex.</text>
</comment>
<keyword evidence="2 3" id="KW-0813">Transport</keyword>
<dbReference type="GO" id="GO:0006887">
    <property type="term" value="P:exocytosis"/>
    <property type="evidence" value="ECO:0007669"/>
    <property type="project" value="UniProtKB-KW"/>
</dbReference>
<dbReference type="EMBL" id="CACRZD030000003">
    <property type="protein sequence ID" value="CAA6656847.1"/>
    <property type="molecule type" value="Genomic_DNA"/>
</dbReference>
<evidence type="ECO:0000256" key="1">
    <source>
        <dbReference type="ARBA" id="ARBA00006756"/>
    </source>
</evidence>
<dbReference type="Proteomes" id="UP001189122">
    <property type="component" value="Unassembled WGS sequence"/>
</dbReference>